<name>A0A6J8CY13_MYTCO</name>
<gene>
    <name evidence="1" type="ORF">MCOR_34627</name>
</gene>
<evidence type="ECO:0000313" key="2">
    <source>
        <dbReference type="Proteomes" id="UP000507470"/>
    </source>
</evidence>
<dbReference type="Proteomes" id="UP000507470">
    <property type="component" value="Unassembled WGS sequence"/>
</dbReference>
<keyword evidence="2" id="KW-1185">Reference proteome</keyword>
<dbReference type="EMBL" id="CACVKT020006204">
    <property type="protein sequence ID" value="CAC5400446.1"/>
    <property type="molecule type" value="Genomic_DNA"/>
</dbReference>
<organism evidence="1 2">
    <name type="scientific">Mytilus coruscus</name>
    <name type="common">Sea mussel</name>
    <dbReference type="NCBI Taxonomy" id="42192"/>
    <lineage>
        <taxon>Eukaryota</taxon>
        <taxon>Metazoa</taxon>
        <taxon>Spiralia</taxon>
        <taxon>Lophotrochozoa</taxon>
        <taxon>Mollusca</taxon>
        <taxon>Bivalvia</taxon>
        <taxon>Autobranchia</taxon>
        <taxon>Pteriomorphia</taxon>
        <taxon>Mytilida</taxon>
        <taxon>Mytiloidea</taxon>
        <taxon>Mytilidae</taxon>
        <taxon>Mytilinae</taxon>
        <taxon>Mytilus</taxon>
    </lineage>
</organism>
<dbReference type="AlphaFoldDB" id="A0A6J8CY13"/>
<reference evidence="1 2" key="1">
    <citation type="submission" date="2020-06" db="EMBL/GenBank/DDBJ databases">
        <authorList>
            <person name="Li R."/>
            <person name="Bekaert M."/>
        </authorList>
    </citation>
    <scope>NUCLEOTIDE SEQUENCE [LARGE SCALE GENOMIC DNA]</scope>
    <source>
        <strain evidence="2">wild</strain>
    </source>
</reference>
<protein>
    <submittedName>
        <fullName evidence="1">Uncharacterized protein</fullName>
    </submittedName>
</protein>
<accession>A0A6J8CY13</accession>
<dbReference type="OrthoDB" id="10296115at2759"/>
<sequence>MASARRVFDSVGSSFRRLFSPSYFELNSESNKPNTVENQETNKPKCVEMVDMNTRNKGLPELSATESAVSPIQNYENEIFVQTAHKSNDVSDENTCTQTNFEAQQYHNSASDIENSKLLTPISILYKNDGTQNSFHCREITNSEPTFRQHETFLDTPSFQTETPHYSEIERQTYHTHNYDDEYSKRANVSVHNDKHANFSRQTCPPHVGNDVVHSVFNPYHVTSSGYGGSIGERENRQLYTNDPNMDEMKENSFNTQERLFYEQCNKNTVQVPDEYSSELRTKTVSSNEKMG</sequence>
<proteinExistence type="predicted"/>
<evidence type="ECO:0000313" key="1">
    <source>
        <dbReference type="EMBL" id="CAC5400446.1"/>
    </source>
</evidence>